<evidence type="ECO:0000313" key="2">
    <source>
        <dbReference type="EMBL" id="SCV73394.1"/>
    </source>
</evidence>
<proteinExistence type="predicted"/>
<keyword evidence="3" id="KW-1185">Reference proteome</keyword>
<dbReference type="OrthoDB" id="2536167at2759"/>
<dbReference type="AlphaFoldDB" id="A0A238FNC9"/>
<gene>
    <name evidence="2" type="ORF">BQ2448_7320</name>
</gene>
<dbReference type="Proteomes" id="UP000198372">
    <property type="component" value="Unassembled WGS sequence"/>
</dbReference>
<evidence type="ECO:0000256" key="1">
    <source>
        <dbReference type="SAM" id="MobiDB-lite"/>
    </source>
</evidence>
<feature type="compositionally biased region" description="Polar residues" evidence="1">
    <location>
        <begin position="69"/>
        <end position="93"/>
    </location>
</feature>
<dbReference type="STRING" id="269621.A0A238FNC9"/>
<protein>
    <submittedName>
        <fullName evidence="2">BQ2448_7320 protein</fullName>
    </submittedName>
</protein>
<sequence>MPTPRSITKYRPAPTRLPPAKLPMFRSVVSHPPPPFAVEQQEAQQQELARKAGKGVTQLTGGNPRPPSGSHQLFFSTAPRSLIPLTTSPSNHKLWNPPAPDSKAGRAIEKDESGRLAKFASRFAGLSIDDAESGTGAAKGSQGQFGVESDLSFLEGATVQSSGKALGKKEVVYVFLRDRRLYAM</sequence>
<organism evidence="2 3">
    <name type="scientific">Microbotryum intermedium</name>
    <dbReference type="NCBI Taxonomy" id="269621"/>
    <lineage>
        <taxon>Eukaryota</taxon>
        <taxon>Fungi</taxon>
        <taxon>Dikarya</taxon>
        <taxon>Basidiomycota</taxon>
        <taxon>Pucciniomycotina</taxon>
        <taxon>Microbotryomycetes</taxon>
        <taxon>Microbotryales</taxon>
        <taxon>Microbotryaceae</taxon>
        <taxon>Microbotryum</taxon>
    </lineage>
</organism>
<dbReference type="EMBL" id="FMSP01000018">
    <property type="protein sequence ID" value="SCV73394.1"/>
    <property type="molecule type" value="Genomic_DNA"/>
</dbReference>
<evidence type="ECO:0000313" key="3">
    <source>
        <dbReference type="Proteomes" id="UP000198372"/>
    </source>
</evidence>
<name>A0A238FNC9_9BASI</name>
<feature type="region of interest" description="Disordered" evidence="1">
    <location>
        <begin position="25"/>
        <end position="105"/>
    </location>
</feature>
<reference evidence="3" key="1">
    <citation type="submission" date="2016-09" db="EMBL/GenBank/DDBJ databases">
        <authorList>
            <person name="Jeantristanb JTB J.-T."/>
            <person name="Ricardo R."/>
        </authorList>
    </citation>
    <scope>NUCLEOTIDE SEQUENCE [LARGE SCALE GENOMIC DNA]</scope>
</reference>
<accession>A0A238FNC9</accession>